<dbReference type="OrthoDB" id="8775784at2759"/>
<feature type="compositionally biased region" description="Basic and acidic residues" evidence="1">
    <location>
        <begin position="113"/>
        <end position="129"/>
    </location>
</feature>
<dbReference type="AlphaFoldDB" id="A0A9P0MN97"/>
<accession>A0A9P0MN97</accession>
<name>A0A9P0MN97_ACAOB</name>
<protein>
    <submittedName>
        <fullName evidence="2">Uncharacterized protein</fullName>
    </submittedName>
</protein>
<feature type="region of interest" description="Disordered" evidence="1">
    <location>
        <begin position="113"/>
        <end position="141"/>
    </location>
</feature>
<evidence type="ECO:0000313" key="3">
    <source>
        <dbReference type="Proteomes" id="UP001152888"/>
    </source>
</evidence>
<keyword evidence="3" id="KW-1185">Reference proteome</keyword>
<dbReference type="Proteomes" id="UP001152888">
    <property type="component" value="Unassembled WGS sequence"/>
</dbReference>
<comment type="caution">
    <text evidence="2">The sequence shown here is derived from an EMBL/GenBank/DDBJ whole genome shotgun (WGS) entry which is preliminary data.</text>
</comment>
<evidence type="ECO:0000313" key="2">
    <source>
        <dbReference type="EMBL" id="CAH2015708.1"/>
    </source>
</evidence>
<gene>
    <name evidence="2" type="ORF">ACAOBT_LOCUS34902</name>
</gene>
<sequence length="141" mass="16039">MTASLFLWYRDCGSLEDDDNAWRERSLRSDKASFSLGKIFDSPPIIRICRIVKMSQELKKTEILKSGSGADEIYISKWPYFDALKFLKPIVSTSHTKSSMNLTKTSFNGVEKSDKIEEFGTPEETKIENRPTTNNSGTQET</sequence>
<feature type="compositionally biased region" description="Polar residues" evidence="1">
    <location>
        <begin position="130"/>
        <end position="141"/>
    </location>
</feature>
<dbReference type="EMBL" id="CAKOFQ010008733">
    <property type="protein sequence ID" value="CAH2015708.1"/>
    <property type="molecule type" value="Genomic_DNA"/>
</dbReference>
<proteinExistence type="predicted"/>
<organism evidence="2 3">
    <name type="scientific">Acanthoscelides obtectus</name>
    <name type="common">Bean weevil</name>
    <name type="synonym">Bruchus obtectus</name>
    <dbReference type="NCBI Taxonomy" id="200917"/>
    <lineage>
        <taxon>Eukaryota</taxon>
        <taxon>Metazoa</taxon>
        <taxon>Ecdysozoa</taxon>
        <taxon>Arthropoda</taxon>
        <taxon>Hexapoda</taxon>
        <taxon>Insecta</taxon>
        <taxon>Pterygota</taxon>
        <taxon>Neoptera</taxon>
        <taxon>Endopterygota</taxon>
        <taxon>Coleoptera</taxon>
        <taxon>Polyphaga</taxon>
        <taxon>Cucujiformia</taxon>
        <taxon>Chrysomeloidea</taxon>
        <taxon>Chrysomelidae</taxon>
        <taxon>Bruchinae</taxon>
        <taxon>Bruchini</taxon>
        <taxon>Acanthoscelides</taxon>
    </lineage>
</organism>
<reference evidence="2" key="1">
    <citation type="submission" date="2022-03" db="EMBL/GenBank/DDBJ databases">
        <authorList>
            <person name="Sayadi A."/>
        </authorList>
    </citation>
    <scope>NUCLEOTIDE SEQUENCE</scope>
</reference>
<evidence type="ECO:0000256" key="1">
    <source>
        <dbReference type="SAM" id="MobiDB-lite"/>
    </source>
</evidence>